<dbReference type="KEGG" id="cbat:M666_06335"/>
<organism evidence="1 2">
    <name type="scientific">Cellulophaga baltica 18</name>
    <dbReference type="NCBI Taxonomy" id="1348584"/>
    <lineage>
        <taxon>Bacteria</taxon>
        <taxon>Pseudomonadati</taxon>
        <taxon>Bacteroidota</taxon>
        <taxon>Flavobacteriia</taxon>
        <taxon>Flavobacteriales</taxon>
        <taxon>Flavobacteriaceae</taxon>
        <taxon>Cellulophaga</taxon>
    </lineage>
</organism>
<proteinExistence type="predicted"/>
<accession>A0AAU8RPC6</accession>
<evidence type="ECO:0000313" key="2">
    <source>
        <dbReference type="Proteomes" id="UP000030786"/>
    </source>
</evidence>
<protein>
    <submittedName>
        <fullName evidence="1">Uncharacterized protein</fullName>
    </submittedName>
</protein>
<name>A0AAU8RPC6_9FLAO</name>
<dbReference type="Proteomes" id="UP000030786">
    <property type="component" value="Chromosome"/>
</dbReference>
<evidence type="ECO:0000313" key="1">
    <source>
        <dbReference type="EMBL" id="AIZ41222.1"/>
    </source>
</evidence>
<dbReference type="RefSeq" id="WP_029447314.1">
    <property type="nucleotide sequence ID" value="NZ_CP009976.1"/>
</dbReference>
<reference evidence="1 2" key="1">
    <citation type="journal article" date="2014" name="Environ. Microbiol.">
        <title>Contrasting genomic patterns and infection strategies of two co-existing Bacteroidetes podovirus genera.</title>
        <authorList>
            <person name="Holmfeldt K."/>
            <person name="Howard-Varona C."/>
            <person name="Solonenko N."/>
            <person name="Sullivan M.B."/>
        </authorList>
    </citation>
    <scope>NUCLEOTIDE SEQUENCE [LARGE SCALE GENOMIC DNA]</scope>
    <source>
        <strain evidence="1 2">18</strain>
    </source>
</reference>
<gene>
    <name evidence="1" type="ORF">M666_06335</name>
</gene>
<sequence length="83" mass="9771">MKNSELVELLRYSTPWSIWVVTFENKLIELKCPFMVLAIRNVGKIPTGEMCIVTYVKLSTNLHVVYIIDDTPYFYNHFEILID</sequence>
<dbReference type="AlphaFoldDB" id="A0AAU8RPC6"/>
<dbReference type="GeneID" id="78060349"/>
<dbReference type="EMBL" id="CP009976">
    <property type="protein sequence ID" value="AIZ41222.1"/>
    <property type="molecule type" value="Genomic_DNA"/>
</dbReference>